<feature type="compositionally biased region" description="Low complexity" evidence="3">
    <location>
        <begin position="61"/>
        <end position="78"/>
    </location>
</feature>
<sequence>MSSTPSTDSFSSMSLPATPSEHVLTANHTFSHNYQQGHPDKDVSINRPTKRPRASRLPNMAAARASPSSDSSSQSGMADNETEADPSQLSEHSALRTSAPPKKKRTRTLTTPHQSAVLHALLAKSRFPTTAMREEVGRQIGLSARKVQIWFQNQRQKARRPQGESAPLTRPPQFGPFPIVTTAGPSSSYSSPPTGGHASEVSHSGPGSARSAGSFDSSRPLSGPGMPGWSSSPHQRRHSSAEERDPPRRVPMSPGTPLGNSHSPFPPRSPVGISTRDSRGSTRGLAPHPAAQATHIEPSPHFSRVLPPINFSALEPCSSAEPCVSASSPFPPQLPSRTFANELGSSPVSLSISPPFALQPQPQWDPQAFVPFTRPEFASWSHPSGSARSSFSAVGAHDRVLSPRGRHFYTSSEPRRSGQLDPPLPHHIITPSRGQRHSTPVSSFRTSASGQSHARSENEA</sequence>
<dbReference type="SUPFAM" id="SSF46689">
    <property type="entry name" value="Homeodomain-like"/>
    <property type="match status" value="1"/>
</dbReference>
<dbReference type="EMBL" id="WHUW01000025">
    <property type="protein sequence ID" value="KAF8435411.1"/>
    <property type="molecule type" value="Genomic_DNA"/>
</dbReference>
<dbReference type="PANTHER" id="PTHR46255">
    <property type="entry name" value="SHORT STATURE HOMEOBOX"/>
    <property type="match status" value="1"/>
</dbReference>
<feature type="compositionally biased region" description="Polar residues" evidence="3">
    <location>
        <begin position="437"/>
        <end position="453"/>
    </location>
</feature>
<keyword evidence="6" id="KW-1185">Reference proteome</keyword>
<evidence type="ECO:0000259" key="4">
    <source>
        <dbReference type="PROSITE" id="PS50071"/>
    </source>
</evidence>
<dbReference type="InterPro" id="IPR001356">
    <property type="entry name" value="HD"/>
</dbReference>
<dbReference type="Gene3D" id="1.10.10.60">
    <property type="entry name" value="Homeodomain-like"/>
    <property type="match status" value="1"/>
</dbReference>
<feature type="compositionally biased region" description="Low complexity" evidence="3">
    <location>
        <begin position="220"/>
        <end position="233"/>
    </location>
</feature>
<feature type="domain" description="Homeobox" evidence="4">
    <location>
        <begin position="101"/>
        <end position="161"/>
    </location>
</feature>
<gene>
    <name evidence="5" type="ORF">L210DRAFT_2526705</name>
</gene>
<feature type="compositionally biased region" description="Basic and acidic residues" evidence="3">
    <location>
        <begin position="239"/>
        <end position="248"/>
    </location>
</feature>
<dbReference type="GO" id="GO:0000981">
    <property type="term" value="F:DNA-binding transcription factor activity, RNA polymerase II-specific"/>
    <property type="evidence" value="ECO:0007669"/>
    <property type="project" value="TreeGrafter"/>
</dbReference>
<dbReference type="PROSITE" id="PS50071">
    <property type="entry name" value="HOMEOBOX_2"/>
    <property type="match status" value="1"/>
</dbReference>
<evidence type="ECO:0000256" key="1">
    <source>
        <dbReference type="PROSITE-ProRule" id="PRU00108"/>
    </source>
</evidence>
<protein>
    <recommendedName>
        <fullName evidence="4">Homeobox domain-containing protein</fullName>
    </recommendedName>
</protein>
<reference evidence="5" key="1">
    <citation type="submission" date="2019-10" db="EMBL/GenBank/DDBJ databases">
        <authorList>
            <consortium name="DOE Joint Genome Institute"/>
            <person name="Kuo A."/>
            <person name="Miyauchi S."/>
            <person name="Kiss E."/>
            <person name="Drula E."/>
            <person name="Kohler A."/>
            <person name="Sanchez-Garcia M."/>
            <person name="Andreopoulos B."/>
            <person name="Barry K.W."/>
            <person name="Bonito G."/>
            <person name="Buee M."/>
            <person name="Carver A."/>
            <person name="Chen C."/>
            <person name="Cichocki N."/>
            <person name="Clum A."/>
            <person name="Culley D."/>
            <person name="Crous P.W."/>
            <person name="Fauchery L."/>
            <person name="Girlanda M."/>
            <person name="Hayes R."/>
            <person name="Keri Z."/>
            <person name="LaButti K."/>
            <person name="Lipzen A."/>
            <person name="Lombard V."/>
            <person name="Magnuson J."/>
            <person name="Maillard F."/>
            <person name="Morin E."/>
            <person name="Murat C."/>
            <person name="Nolan M."/>
            <person name="Ohm R."/>
            <person name="Pangilinan J."/>
            <person name="Pereira M."/>
            <person name="Perotto S."/>
            <person name="Peter M."/>
            <person name="Riley R."/>
            <person name="Sitrit Y."/>
            <person name="Stielow B."/>
            <person name="Szollosi G."/>
            <person name="Zifcakova L."/>
            <person name="Stursova M."/>
            <person name="Spatafora J.W."/>
            <person name="Tedersoo L."/>
            <person name="Vaario L.-M."/>
            <person name="Yamada A."/>
            <person name="Yan M."/>
            <person name="Wang P."/>
            <person name="Xu J."/>
            <person name="Bruns T."/>
            <person name="Baldrian P."/>
            <person name="Vilgalys R."/>
            <person name="Henrissat B."/>
            <person name="Grigoriev I.V."/>
            <person name="Hibbett D."/>
            <person name="Nagy L.G."/>
            <person name="Martin F.M."/>
        </authorList>
    </citation>
    <scope>NUCLEOTIDE SEQUENCE</scope>
    <source>
        <strain evidence="5">BED1</strain>
    </source>
</reference>
<dbReference type="InterPro" id="IPR052631">
    <property type="entry name" value="Paired_homeobox_Bicoid"/>
</dbReference>
<dbReference type="Proteomes" id="UP001194468">
    <property type="component" value="Unassembled WGS sequence"/>
</dbReference>
<feature type="compositionally biased region" description="Low complexity" evidence="3">
    <location>
        <begin position="1"/>
        <end position="14"/>
    </location>
</feature>
<dbReference type="PANTHER" id="PTHR46255:SF3">
    <property type="entry name" value="HOMEOBOX DOMAIN-CONTAINING PROTEIN"/>
    <property type="match status" value="1"/>
</dbReference>
<proteinExistence type="predicted"/>
<accession>A0AAD4GBJ9</accession>
<dbReference type="Pfam" id="PF00046">
    <property type="entry name" value="Homeodomain"/>
    <property type="match status" value="1"/>
</dbReference>
<keyword evidence="1 2" id="KW-0238">DNA-binding</keyword>
<dbReference type="GO" id="GO:1990837">
    <property type="term" value="F:sequence-specific double-stranded DNA binding"/>
    <property type="evidence" value="ECO:0007669"/>
    <property type="project" value="TreeGrafter"/>
</dbReference>
<feature type="compositionally biased region" description="Polar residues" evidence="3">
    <location>
        <begin position="335"/>
        <end position="345"/>
    </location>
</feature>
<keyword evidence="1 2" id="KW-0371">Homeobox</keyword>
<dbReference type="SMART" id="SM00389">
    <property type="entry name" value="HOX"/>
    <property type="match status" value="1"/>
</dbReference>
<dbReference type="CDD" id="cd00086">
    <property type="entry name" value="homeodomain"/>
    <property type="match status" value="1"/>
</dbReference>
<evidence type="ECO:0000313" key="6">
    <source>
        <dbReference type="Proteomes" id="UP001194468"/>
    </source>
</evidence>
<feature type="region of interest" description="Disordered" evidence="3">
    <location>
        <begin position="153"/>
        <end position="305"/>
    </location>
</feature>
<dbReference type="GO" id="GO:0005634">
    <property type="term" value="C:nucleus"/>
    <property type="evidence" value="ECO:0007669"/>
    <property type="project" value="UniProtKB-SubCell"/>
</dbReference>
<feature type="DNA-binding region" description="Homeobox" evidence="1">
    <location>
        <begin position="103"/>
        <end position="162"/>
    </location>
</feature>
<feature type="compositionally biased region" description="Low complexity" evidence="3">
    <location>
        <begin position="181"/>
        <end position="196"/>
    </location>
</feature>
<evidence type="ECO:0000256" key="3">
    <source>
        <dbReference type="SAM" id="MobiDB-lite"/>
    </source>
</evidence>
<feature type="region of interest" description="Disordered" evidence="3">
    <location>
        <begin position="1"/>
        <end position="116"/>
    </location>
</feature>
<organism evidence="5 6">
    <name type="scientific">Boletus edulis BED1</name>
    <dbReference type="NCBI Taxonomy" id="1328754"/>
    <lineage>
        <taxon>Eukaryota</taxon>
        <taxon>Fungi</taxon>
        <taxon>Dikarya</taxon>
        <taxon>Basidiomycota</taxon>
        <taxon>Agaricomycotina</taxon>
        <taxon>Agaricomycetes</taxon>
        <taxon>Agaricomycetidae</taxon>
        <taxon>Boletales</taxon>
        <taxon>Boletineae</taxon>
        <taxon>Boletaceae</taxon>
        <taxon>Boletoideae</taxon>
        <taxon>Boletus</taxon>
    </lineage>
</organism>
<evidence type="ECO:0000313" key="5">
    <source>
        <dbReference type="EMBL" id="KAF8435411.1"/>
    </source>
</evidence>
<keyword evidence="1 2" id="KW-0539">Nucleus</keyword>
<reference evidence="5" key="2">
    <citation type="journal article" date="2020" name="Nat. Commun.">
        <title>Large-scale genome sequencing of mycorrhizal fungi provides insights into the early evolution of symbiotic traits.</title>
        <authorList>
            <person name="Miyauchi S."/>
            <person name="Kiss E."/>
            <person name="Kuo A."/>
            <person name="Drula E."/>
            <person name="Kohler A."/>
            <person name="Sanchez-Garcia M."/>
            <person name="Morin E."/>
            <person name="Andreopoulos B."/>
            <person name="Barry K.W."/>
            <person name="Bonito G."/>
            <person name="Buee M."/>
            <person name="Carver A."/>
            <person name="Chen C."/>
            <person name="Cichocki N."/>
            <person name="Clum A."/>
            <person name="Culley D."/>
            <person name="Crous P.W."/>
            <person name="Fauchery L."/>
            <person name="Girlanda M."/>
            <person name="Hayes R.D."/>
            <person name="Keri Z."/>
            <person name="LaButti K."/>
            <person name="Lipzen A."/>
            <person name="Lombard V."/>
            <person name="Magnuson J."/>
            <person name="Maillard F."/>
            <person name="Murat C."/>
            <person name="Nolan M."/>
            <person name="Ohm R.A."/>
            <person name="Pangilinan J."/>
            <person name="Pereira M.F."/>
            <person name="Perotto S."/>
            <person name="Peter M."/>
            <person name="Pfister S."/>
            <person name="Riley R."/>
            <person name="Sitrit Y."/>
            <person name="Stielow J.B."/>
            <person name="Szollosi G."/>
            <person name="Zifcakova L."/>
            <person name="Stursova M."/>
            <person name="Spatafora J.W."/>
            <person name="Tedersoo L."/>
            <person name="Vaario L.M."/>
            <person name="Yamada A."/>
            <person name="Yan M."/>
            <person name="Wang P."/>
            <person name="Xu J."/>
            <person name="Bruns T."/>
            <person name="Baldrian P."/>
            <person name="Vilgalys R."/>
            <person name="Dunand C."/>
            <person name="Henrissat B."/>
            <person name="Grigoriev I.V."/>
            <person name="Hibbett D."/>
            <person name="Nagy L.G."/>
            <person name="Martin F.M."/>
        </authorList>
    </citation>
    <scope>NUCLEOTIDE SEQUENCE</scope>
    <source>
        <strain evidence="5">BED1</strain>
    </source>
</reference>
<comment type="caution">
    <text evidence="5">The sequence shown here is derived from an EMBL/GenBank/DDBJ whole genome shotgun (WGS) entry which is preliminary data.</text>
</comment>
<feature type="compositionally biased region" description="Polar residues" evidence="3">
    <location>
        <begin position="26"/>
        <end position="36"/>
    </location>
</feature>
<feature type="region of interest" description="Disordered" evidence="3">
    <location>
        <begin position="404"/>
        <end position="460"/>
    </location>
</feature>
<dbReference type="InterPro" id="IPR009057">
    <property type="entry name" value="Homeodomain-like_sf"/>
</dbReference>
<feature type="region of interest" description="Disordered" evidence="3">
    <location>
        <begin position="319"/>
        <end position="345"/>
    </location>
</feature>
<dbReference type="AlphaFoldDB" id="A0AAD4GBJ9"/>
<name>A0AAD4GBJ9_BOLED</name>
<evidence type="ECO:0000256" key="2">
    <source>
        <dbReference type="RuleBase" id="RU000682"/>
    </source>
</evidence>
<comment type="subcellular location">
    <subcellularLocation>
        <location evidence="1 2">Nucleus</location>
    </subcellularLocation>
</comment>